<name>A0A0R1UFP5_9LACO</name>
<sequence length="251" mass="28840">MIYQTFARLYDELFDDDLYQDWAKFVQQQVPTPTTMLDVAGGAGRFGILMAQAGYEVTDLDLSADMLELAAEHREQAQVDLMLMQGNMLDLSLLGQYPLITCFADSLCYLNNFAEFKQALQQMYTHLTPGGTLIFDMMTPHQMDDVYPGYMFNYQDEDYQRAFIWQSFADDDVEHGVIHDLTFFIQDAAGKYDRISEMHFQRSYPVPMVQAALKEIGFVNLQYSSDFGRQPLTDATTRMFVVAQKPGLRHD</sequence>
<protein>
    <recommendedName>
        <fullName evidence="2">Methyltransferase domain-containing protein</fullName>
    </recommendedName>
</protein>
<comment type="caution">
    <text evidence="3">The sequence shown here is derived from an EMBL/GenBank/DDBJ whole genome shotgun (WGS) entry which is preliminary data.</text>
</comment>
<dbReference type="CDD" id="cd02440">
    <property type="entry name" value="AdoMet_MTases"/>
    <property type="match status" value="1"/>
</dbReference>
<gene>
    <name evidence="3" type="ORF">FC21_GL000370</name>
</gene>
<feature type="domain" description="Methyltransferase" evidence="2">
    <location>
        <begin position="37"/>
        <end position="131"/>
    </location>
</feature>
<dbReference type="EMBL" id="AZGC01000058">
    <property type="protein sequence ID" value="KRL92220.1"/>
    <property type="molecule type" value="Genomic_DNA"/>
</dbReference>
<evidence type="ECO:0000259" key="2">
    <source>
        <dbReference type="Pfam" id="PF13649"/>
    </source>
</evidence>
<keyword evidence="1" id="KW-0808">Transferase</keyword>
<dbReference type="InterPro" id="IPR041698">
    <property type="entry name" value="Methyltransf_25"/>
</dbReference>
<dbReference type="Gene3D" id="2.20.25.110">
    <property type="entry name" value="S-adenosyl-L-methionine-dependent methyltransferases"/>
    <property type="match status" value="1"/>
</dbReference>
<dbReference type="PATRIC" id="fig|1423742.4.peg.387"/>
<dbReference type="Pfam" id="PF13649">
    <property type="entry name" value="Methyltransf_25"/>
    <property type="match status" value="1"/>
</dbReference>
<dbReference type="SUPFAM" id="SSF53335">
    <property type="entry name" value="S-adenosyl-L-methionine-dependent methyltransferases"/>
    <property type="match status" value="1"/>
</dbReference>
<dbReference type="AlphaFoldDB" id="A0A0R1UFP5"/>
<reference evidence="3 4" key="1">
    <citation type="journal article" date="2015" name="Genome Announc.">
        <title>Expanding the biotechnology potential of lactobacilli through comparative genomics of 213 strains and associated genera.</title>
        <authorList>
            <person name="Sun Z."/>
            <person name="Harris H.M."/>
            <person name="McCann A."/>
            <person name="Guo C."/>
            <person name="Argimon S."/>
            <person name="Zhang W."/>
            <person name="Yang X."/>
            <person name="Jeffery I.B."/>
            <person name="Cooney J.C."/>
            <person name="Kagawa T.F."/>
            <person name="Liu W."/>
            <person name="Song Y."/>
            <person name="Salvetti E."/>
            <person name="Wrobel A."/>
            <person name="Rasinkangas P."/>
            <person name="Parkhill J."/>
            <person name="Rea M.C."/>
            <person name="O'Sullivan O."/>
            <person name="Ritari J."/>
            <person name="Douillard F.P."/>
            <person name="Paul Ross R."/>
            <person name="Yang R."/>
            <person name="Briner A.E."/>
            <person name="Felis G.E."/>
            <person name="de Vos W.M."/>
            <person name="Barrangou R."/>
            <person name="Klaenhammer T.R."/>
            <person name="Caufield P.W."/>
            <person name="Cui Y."/>
            <person name="Zhang H."/>
            <person name="O'Toole P.W."/>
        </authorList>
    </citation>
    <scope>NUCLEOTIDE SEQUENCE [LARGE SCALE GENOMIC DNA]</scope>
    <source>
        <strain evidence="3 4">DSM 18793</strain>
    </source>
</reference>
<dbReference type="STRING" id="417373.GCA_001570685_01323"/>
<evidence type="ECO:0000313" key="4">
    <source>
        <dbReference type="Proteomes" id="UP000051084"/>
    </source>
</evidence>
<dbReference type="InterPro" id="IPR029063">
    <property type="entry name" value="SAM-dependent_MTases_sf"/>
</dbReference>
<dbReference type="OrthoDB" id="9811589at2"/>
<evidence type="ECO:0000256" key="1">
    <source>
        <dbReference type="ARBA" id="ARBA00022679"/>
    </source>
</evidence>
<keyword evidence="4" id="KW-1185">Reference proteome</keyword>
<accession>A0A0R1UFP5</accession>
<dbReference type="PANTHER" id="PTHR43861">
    <property type="entry name" value="TRANS-ACONITATE 2-METHYLTRANSFERASE-RELATED"/>
    <property type="match status" value="1"/>
</dbReference>
<dbReference type="Gene3D" id="3.40.50.150">
    <property type="entry name" value="Vaccinia Virus protein VP39"/>
    <property type="match status" value="1"/>
</dbReference>
<proteinExistence type="predicted"/>
<dbReference type="GO" id="GO:0016740">
    <property type="term" value="F:transferase activity"/>
    <property type="evidence" value="ECO:0007669"/>
    <property type="project" value="UniProtKB-KW"/>
</dbReference>
<dbReference type="RefSeq" id="WP_054653544.1">
    <property type="nucleotide sequence ID" value="NZ_AZGC01000058.1"/>
</dbReference>
<organism evidence="3 4">
    <name type="scientific">Limosilactobacillus equigenerosi DSM 18793 = JCM 14505</name>
    <dbReference type="NCBI Taxonomy" id="1423742"/>
    <lineage>
        <taxon>Bacteria</taxon>
        <taxon>Bacillati</taxon>
        <taxon>Bacillota</taxon>
        <taxon>Bacilli</taxon>
        <taxon>Lactobacillales</taxon>
        <taxon>Lactobacillaceae</taxon>
        <taxon>Limosilactobacillus</taxon>
    </lineage>
</organism>
<evidence type="ECO:0000313" key="3">
    <source>
        <dbReference type="EMBL" id="KRL92220.1"/>
    </source>
</evidence>
<dbReference type="Proteomes" id="UP000051084">
    <property type="component" value="Unassembled WGS sequence"/>
</dbReference>